<sequence length="826" mass="91626">MIAPKPFQQPYIANILDLFRAAKGYYDEAIGPADQRRAFSYNGAVLLKAPTGAGKTIMAGTVAEKFATEEKVVWFWFAPFKGLVGQAGMSLRDHHPGLRVRDLASDRQTNGTRSGDTFILTWASVVSRAADARKVRQDGERFPSFDEMLEELRADGFRIGVVIDEAHHGISSTSQSMELYRDLLAPDYSLMITATPDDSDAEKFTKAAGIMELHRVTVARIEAVECNGPGVAGLIKPGVKSIAYISPPDQAALADFEAAALQDACTTHARIKQELASMGVNLVPLMLVQVGSGAGAVDEAKVALKGLGFAEESIAVHTAKEPDENFLSIAHNEEVEVLIFKMAAALGFDAPRAFVMASMRAIKDTDFGTQLVGRIMRVHRRLQGRELPPLLREGYLFLADSDSQAGITAAAEKINKLKSQLTQTSPFTMITRVAGGTQVQVVTNNQPDLRLDEPDEEAVGQLPKPAGAERIPAGKAVETSQEMLDLLDQVTEAAREEDRARREEHPAEGIHRYERKKEAPMRFRTQELPLEIDDLLECIQQQVKFDDAKLLQGLASDVQIIRVERGHFRGVVAEEERSIIKARIDIEKAERQAQAMLLRQQYLSAKELLDHLLKRLAKEFVNHGFGEVADDEDRLEAALALILVRHPNLLSDVEKECAARFSTTREAEPLPGFIESATALNASHRNIYGVFPGDLNPWEVEFAKLLDNDPTGTVLWWHRNPPRKKYSVAIVRPDGGRFFPDFVVGVRGRSLSKDGILLVETKHAIGSVDSQIKAVVEHKDYGAALMIHWKDWIEPKKRMAMTVRYNPRKDKNELDAVFRCESMPTY</sequence>
<reference evidence="4 5" key="1">
    <citation type="submission" date="2024-02" db="EMBL/GenBank/DDBJ databases">
        <title>Haloferula sargassicola NBRC 104335.</title>
        <authorList>
            <person name="Ichikawa N."/>
            <person name="Katano-Makiyama Y."/>
            <person name="Hidaka K."/>
        </authorList>
    </citation>
    <scope>NUCLEOTIDE SEQUENCE [LARGE SCALE GENOMIC DNA]</scope>
    <source>
        <strain evidence="4 5">NBRC 104335</strain>
    </source>
</reference>
<feature type="domain" description="Helicase/UvrB N-terminal" evidence="3">
    <location>
        <begin position="3"/>
        <end position="197"/>
    </location>
</feature>
<gene>
    <name evidence="4" type="ORF">Hsar01_03425</name>
</gene>
<evidence type="ECO:0000313" key="4">
    <source>
        <dbReference type="EMBL" id="GAA5484184.1"/>
    </source>
</evidence>
<dbReference type="InterPro" id="IPR006935">
    <property type="entry name" value="Helicase/UvrB_N"/>
</dbReference>
<protein>
    <recommendedName>
        <fullName evidence="3">Helicase/UvrB N-terminal domain-containing protein</fullName>
    </recommendedName>
</protein>
<dbReference type="Pfam" id="PF04851">
    <property type="entry name" value="ResIII"/>
    <property type="match status" value="1"/>
</dbReference>
<feature type="region of interest" description="Disordered" evidence="2">
    <location>
        <begin position="454"/>
        <end position="475"/>
    </location>
</feature>
<organism evidence="4 5">
    <name type="scientific">Haloferula sargassicola</name>
    <dbReference type="NCBI Taxonomy" id="490096"/>
    <lineage>
        <taxon>Bacteria</taxon>
        <taxon>Pseudomonadati</taxon>
        <taxon>Verrucomicrobiota</taxon>
        <taxon>Verrucomicrobiia</taxon>
        <taxon>Verrucomicrobiales</taxon>
        <taxon>Verrucomicrobiaceae</taxon>
        <taxon>Haloferula</taxon>
    </lineage>
</organism>
<dbReference type="Proteomes" id="UP001476282">
    <property type="component" value="Unassembled WGS sequence"/>
</dbReference>
<comment type="caution">
    <text evidence="4">The sequence shown here is derived from an EMBL/GenBank/DDBJ whole genome shotgun (WGS) entry which is preliminary data.</text>
</comment>
<name>A0ABP9UVV6_9BACT</name>
<dbReference type="EMBL" id="BAABRI010000021">
    <property type="protein sequence ID" value="GAA5484184.1"/>
    <property type="molecule type" value="Genomic_DNA"/>
</dbReference>
<dbReference type="RefSeq" id="WP_353568280.1">
    <property type="nucleotide sequence ID" value="NZ_BAABRI010000021.1"/>
</dbReference>
<evidence type="ECO:0000256" key="1">
    <source>
        <dbReference type="SAM" id="Coils"/>
    </source>
</evidence>
<evidence type="ECO:0000313" key="5">
    <source>
        <dbReference type="Proteomes" id="UP001476282"/>
    </source>
</evidence>
<evidence type="ECO:0000259" key="3">
    <source>
        <dbReference type="Pfam" id="PF04851"/>
    </source>
</evidence>
<keyword evidence="1" id="KW-0175">Coiled coil</keyword>
<dbReference type="Gene3D" id="3.40.50.300">
    <property type="entry name" value="P-loop containing nucleotide triphosphate hydrolases"/>
    <property type="match status" value="1"/>
</dbReference>
<evidence type="ECO:0000256" key="2">
    <source>
        <dbReference type="SAM" id="MobiDB-lite"/>
    </source>
</evidence>
<keyword evidence="5" id="KW-1185">Reference proteome</keyword>
<feature type="coiled-coil region" evidence="1">
    <location>
        <begin position="572"/>
        <end position="599"/>
    </location>
</feature>
<dbReference type="SUPFAM" id="SSF52540">
    <property type="entry name" value="P-loop containing nucleoside triphosphate hydrolases"/>
    <property type="match status" value="2"/>
</dbReference>
<proteinExistence type="predicted"/>
<accession>A0ABP9UVV6</accession>
<dbReference type="InterPro" id="IPR027417">
    <property type="entry name" value="P-loop_NTPase"/>
</dbReference>